<organism evidence="2 3">
    <name type="scientific">Paraburkholderia hospita</name>
    <dbReference type="NCBI Taxonomy" id="169430"/>
    <lineage>
        <taxon>Bacteria</taxon>
        <taxon>Pseudomonadati</taxon>
        <taxon>Pseudomonadota</taxon>
        <taxon>Betaproteobacteria</taxon>
        <taxon>Burkholderiales</taxon>
        <taxon>Burkholderiaceae</taxon>
        <taxon>Paraburkholderia</taxon>
    </lineage>
</organism>
<evidence type="ECO:0008006" key="4">
    <source>
        <dbReference type="Google" id="ProtNLM"/>
    </source>
</evidence>
<keyword evidence="1" id="KW-0732">Signal</keyword>
<dbReference type="InterPro" id="IPR011050">
    <property type="entry name" value="Pectin_lyase_fold/virulence"/>
</dbReference>
<feature type="signal peptide" evidence="1">
    <location>
        <begin position="1"/>
        <end position="23"/>
    </location>
</feature>
<sequence length="338" mass="36029">MRRGLLKAASVALVNGAGLPRLAAAVGQASTPTVVDKAFGVKGDGQSNDRTNLQRAIDQSVGKTLLLTGASRIDASGLQLRSGSRLRFEPGASLALLPHEQATYQMLRIWDVQDVVVEGAVLDGKKDLNKAGNEADRDGYGMGISVAGSSNVTLISPVTVGCWGDGIYIANSYQRKGQTSSHITVLDHLASDCRRQGVSIVSGSNILIERPVWQRIGGTLPSAGLDIEPNSNLDVLDNIRVVNPVTRHCRTGILIYLQALVGPQAKLINIEISGHRDELSAVAPLNISGLKLDGNVVTGSIRVNSSTWVGSRMRRLRSDDYDVIRGPKIIMEGLKIIS</sequence>
<gene>
    <name evidence="2" type="ORF">C2L64_14720</name>
</gene>
<dbReference type="InterPro" id="IPR012334">
    <property type="entry name" value="Pectin_lyas_fold"/>
</dbReference>
<dbReference type="KEGG" id="phs:C2L64_14720"/>
<evidence type="ECO:0000313" key="2">
    <source>
        <dbReference type="EMBL" id="AUT69397.1"/>
    </source>
</evidence>
<name>A0AAN1MJH3_9BURK</name>
<feature type="chain" id="PRO_5042862786" description="Right handed beta helix region" evidence="1">
    <location>
        <begin position="24"/>
        <end position="338"/>
    </location>
</feature>
<dbReference type="Gene3D" id="2.160.20.10">
    <property type="entry name" value="Single-stranded right-handed beta-helix, Pectin lyase-like"/>
    <property type="match status" value="1"/>
</dbReference>
<evidence type="ECO:0000256" key="1">
    <source>
        <dbReference type="SAM" id="SignalP"/>
    </source>
</evidence>
<dbReference type="SUPFAM" id="SSF51126">
    <property type="entry name" value="Pectin lyase-like"/>
    <property type="match status" value="1"/>
</dbReference>
<dbReference type="Proteomes" id="UP000236649">
    <property type="component" value="Chromosome 1"/>
</dbReference>
<accession>A0AAN1MJH3</accession>
<reference evidence="2 3" key="1">
    <citation type="submission" date="2018-01" db="EMBL/GenBank/DDBJ databases">
        <title>Species boundaries and ecological features among Paraburkholderia terrae DSMZ17804T, P. hospita DSMZ17164T and P. caribensis DSMZ13236T.</title>
        <authorList>
            <person name="Pratama A.A."/>
        </authorList>
    </citation>
    <scope>NUCLEOTIDE SEQUENCE [LARGE SCALE GENOMIC DNA]</scope>
    <source>
        <strain evidence="2 3">DSM 17164</strain>
    </source>
</reference>
<protein>
    <recommendedName>
        <fullName evidence="4">Right handed beta helix region</fullName>
    </recommendedName>
</protein>
<dbReference type="EMBL" id="CP026105">
    <property type="protein sequence ID" value="AUT69397.1"/>
    <property type="molecule type" value="Genomic_DNA"/>
</dbReference>
<dbReference type="AlphaFoldDB" id="A0AAN1MJH3"/>
<evidence type="ECO:0000313" key="3">
    <source>
        <dbReference type="Proteomes" id="UP000236649"/>
    </source>
</evidence>
<proteinExistence type="predicted"/>